<evidence type="ECO:0000256" key="3">
    <source>
        <dbReference type="ARBA" id="ARBA00022840"/>
    </source>
</evidence>
<dbReference type="FunFam" id="3.90.640.10:FF:000003">
    <property type="entry name" value="Molecular chaperone DnaK"/>
    <property type="match status" value="1"/>
</dbReference>
<dbReference type="PANTHER" id="PTHR19375">
    <property type="entry name" value="HEAT SHOCK PROTEIN 70KDA"/>
    <property type="match status" value="1"/>
</dbReference>
<dbReference type="GO" id="GO:0016226">
    <property type="term" value="P:iron-sulfur cluster assembly"/>
    <property type="evidence" value="ECO:0007669"/>
    <property type="project" value="InterPro"/>
</dbReference>
<dbReference type="InterPro" id="IPR043129">
    <property type="entry name" value="ATPase_NBD"/>
</dbReference>
<dbReference type="GO" id="GO:0016887">
    <property type="term" value="F:ATP hydrolysis activity"/>
    <property type="evidence" value="ECO:0007669"/>
    <property type="project" value="InterPro"/>
</dbReference>
<dbReference type="PRINTS" id="PR00301">
    <property type="entry name" value="HEATSHOCK70"/>
</dbReference>
<dbReference type="EMBL" id="CP036434">
    <property type="protein sequence ID" value="QDV08801.1"/>
    <property type="molecule type" value="Genomic_DNA"/>
</dbReference>
<keyword evidence="7" id="KW-1185">Reference proteome</keyword>
<evidence type="ECO:0000256" key="5">
    <source>
        <dbReference type="RuleBase" id="RU003322"/>
    </source>
</evidence>
<dbReference type="FunFam" id="3.30.420.40:FF:000020">
    <property type="entry name" value="Chaperone protein HscA homolog"/>
    <property type="match status" value="1"/>
</dbReference>
<dbReference type="SUPFAM" id="SSF100934">
    <property type="entry name" value="Heat shock protein 70kD (HSP70), C-terminal subdomain"/>
    <property type="match status" value="1"/>
</dbReference>
<protein>
    <submittedName>
        <fullName evidence="6">Chaperone protein HscA</fullName>
    </submittedName>
</protein>
<evidence type="ECO:0000313" key="7">
    <source>
        <dbReference type="Proteomes" id="UP000320390"/>
    </source>
</evidence>
<dbReference type="Pfam" id="PF00012">
    <property type="entry name" value="HSP70"/>
    <property type="match status" value="1"/>
</dbReference>
<dbReference type="PROSITE" id="PS00297">
    <property type="entry name" value="HSP70_1"/>
    <property type="match status" value="1"/>
</dbReference>
<dbReference type="RefSeq" id="WP_419190458.1">
    <property type="nucleotide sequence ID" value="NZ_CP036434.1"/>
</dbReference>
<dbReference type="NCBIfam" id="NF003520">
    <property type="entry name" value="PRK05183.1"/>
    <property type="match status" value="1"/>
</dbReference>
<dbReference type="Gene3D" id="3.90.640.10">
    <property type="entry name" value="Actin, Chain A, domain 4"/>
    <property type="match status" value="1"/>
</dbReference>
<dbReference type="Gene3D" id="1.20.1270.10">
    <property type="match status" value="1"/>
</dbReference>
<dbReference type="PROSITE" id="PS00329">
    <property type="entry name" value="HSP70_2"/>
    <property type="match status" value="1"/>
</dbReference>
<evidence type="ECO:0000256" key="2">
    <source>
        <dbReference type="ARBA" id="ARBA00022741"/>
    </source>
</evidence>
<dbReference type="Gene3D" id="3.30.420.40">
    <property type="match status" value="2"/>
</dbReference>
<dbReference type="GO" id="GO:0140662">
    <property type="term" value="F:ATP-dependent protein folding chaperone"/>
    <property type="evidence" value="ECO:0007669"/>
    <property type="project" value="InterPro"/>
</dbReference>
<dbReference type="PROSITE" id="PS01036">
    <property type="entry name" value="HSP70_3"/>
    <property type="match status" value="1"/>
</dbReference>
<comment type="similarity">
    <text evidence="1 5">Belongs to the heat shock protein 70 family.</text>
</comment>
<evidence type="ECO:0000313" key="6">
    <source>
        <dbReference type="EMBL" id="QDV08801.1"/>
    </source>
</evidence>
<dbReference type="SUPFAM" id="SSF53067">
    <property type="entry name" value="Actin-like ATPase domain"/>
    <property type="match status" value="2"/>
</dbReference>
<dbReference type="InterPro" id="IPR029047">
    <property type="entry name" value="HSP70_peptide-bd_sf"/>
</dbReference>
<name>A0A518EXK9_9BACT</name>
<dbReference type="InterPro" id="IPR029048">
    <property type="entry name" value="HSP70_C_sf"/>
</dbReference>
<evidence type="ECO:0000256" key="4">
    <source>
        <dbReference type="ARBA" id="ARBA00023186"/>
    </source>
</evidence>
<dbReference type="Proteomes" id="UP000320390">
    <property type="component" value="Chromosome"/>
</dbReference>
<dbReference type="FunFam" id="3.30.420.40:FF:000046">
    <property type="entry name" value="Chaperone protein HscA"/>
    <property type="match status" value="1"/>
</dbReference>
<dbReference type="SUPFAM" id="SSF100920">
    <property type="entry name" value="Heat shock protein 70kD (HSP70), peptide-binding domain"/>
    <property type="match status" value="1"/>
</dbReference>
<dbReference type="InterPro" id="IPR018181">
    <property type="entry name" value="Heat_shock_70_CS"/>
</dbReference>
<reference evidence="6 7" key="1">
    <citation type="submission" date="2019-02" db="EMBL/GenBank/DDBJ databases">
        <title>Deep-cultivation of Planctomycetes and their phenomic and genomic characterization uncovers novel biology.</title>
        <authorList>
            <person name="Wiegand S."/>
            <person name="Jogler M."/>
            <person name="Boedeker C."/>
            <person name="Pinto D."/>
            <person name="Vollmers J."/>
            <person name="Rivas-Marin E."/>
            <person name="Kohn T."/>
            <person name="Peeters S.H."/>
            <person name="Heuer A."/>
            <person name="Rast P."/>
            <person name="Oberbeckmann S."/>
            <person name="Bunk B."/>
            <person name="Jeske O."/>
            <person name="Meyerdierks A."/>
            <person name="Storesund J.E."/>
            <person name="Kallscheuer N."/>
            <person name="Luecker S."/>
            <person name="Lage O.M."/>
            <person name="Pohl T."/>
            <person name="Merkel B.J."/>
            <person name="Hornburger P."/>
            <person name="Mueller R.-W."/>
            <person name="Bruemmer F."/>
            <person name="Labrenz M."/>
            <person name="Spormann A.M."/>
            <person name="Op den Camp H."/>
            <person name="Overmann J."/>
            <person name="Amann R."/>
            <person name="Jetten M.S.M."/>
            <person name="Mascher T."/>
            <person name="Medema M.H."/>
            <person name="Devos D.P."/>
            <person name="Kaster A.-K."/>
            <person name="Ovreas L."/>
            <person name="Rohde M."/>
            <person name="Galperin M.Y."/>
            <person name="Jogler C."/>
        </authorList>
    </citation>
    <scope>NUCLEOTIDE SEQUENCE [LARGE SCALE GENOMIC DNA]</scope>
    <source>
        <strain evidence="6 7">Poly30</strain>
    </source>
</reference>
<dbReference type="GO" id="GO:0051082">
    <property type="term" value="F:unfolded protein binding"/>
    <property type="evidence" value="ECO:0007669"/>
    <property type="project" value="InterPro"/>
</dbReference>
<dbReference type="InterPro" id="IPR010236">
    <property type="entry name" value="ISC_FeS_clus_asmbl_HscA"/>
</dbReference>
<dbReference type="GO" id="GO:0005524">
    <property type="term" value="F:ATP binding"/>
    <property type="evidence" value="ECO:0007669"/>
    <property type="project" value="UniProtKB-KW"/>
</dbReference>
<evidence type="ECO:0000256" key="1">
    <source>
        <dbReference type="ARBA" id="ARBA00007381"/>
    </source>
</evidence>
<organism evidence="6 7">
    <name type="scientific">Saltatorellus ferox</name>
    <dbReference type="NCBI Taxonomy" id="2528018"/>
    <lineage>
        <taxon>Bacteria</taxon>
        <taxon>Pseudomonadati</taxon>
        <taxon>Planctomycetota</taxon>
        <taxon>Planctomycetia</taxon>
        <taxon>Planctomycetia incertae sedis</taxon>
        <taxon>Saltatorellus</taxon>
    </lineage>
</organism>
<keyword evidence="2 5" id="KW-0547">Nucleotide-binding</keyword>
<sequence length="623" mass="67185">MGYIELDVLDNQPKRIVIGIDLGTTNSLPAIWSNGRPEVLRVEGEPALVPSVVHIQEDGTAIVGRSARARSLEDPEHTIHSVKRFMGRSLSDIDQADLDRLPYQVSETERGLVQVEVRGKKLTPQELSALILREVCAQASAAMGGAEIMSAVITVPAYFDDAQRQATRDAARLADIEVLRIVNEPTAASLAYGLDQRKEGTVAVYDLGGGTFDVSILTIEEGVFEVLSTNGDTHLGGDDIDAVLMDVLKAEIGEAIDPAVLADPAFRQAARLSAEKTKIQLSSSPEADLTLSLPEHKIHVRRRITREEFDALIAPLVKRSLDCVRRAMADAKLAPSEIDEVVLVGGSTRVPLVRSEVEAFFGRKPHTELDPDQVVALGAAAQAEVLMGGSRDILLMDVTPLALGLETVGGAAEKLIQRNSRIPCSVKEGFTTYVDGQTAIDFHVVQGEREMAADCRSLGRFKLSGIPPMAAGMARVGVKFHLDADGILTVTAKEESTGATASIEVRPSHGLSEEEVETMLEASLANAKHDFEQRRRVELIAEIGTMLRHSEANLPVAREHLDRESVQDLEEAIAAAKAAQKSSELDEVQAARDILDRATMPLATVLMDSVVKEAVAGKRLGDV</sequence>
<keyword evidence="3 5" id="KW-0067">ATP-binding</keyword>
<dbReference type="NCBIfam" id="TIGR01991">
    <property type="entry name" value="HscA"/>
    <property type="match status" value="1"/>
</dbReference>
<proteinExistence type="inferred from homology"/>
<keyword evidence="4" id="KW-0143">Chaperone</keyword>
<accession>A0A518EXK9</accession>
<dbReference type="AlphaFoldDB" id="A0A518EXK9"/>
<dbReference type="InterPro" id="IPR013126">
    <property type="entry name" value="Hsp_70_fam"/>
</dbReference>
<gene>
    <name evidence="6" type="primary">hscA_2</name>
    <name evidence="6" type="ORF">Poly30_43560</name>
</gene>
<dbReference type="Gene3D" id="2.60.34.10">
    <property type="entry name" value="Substrate Binding Domain Of DNAk, Chain A, domain 1"/>
    <property type="match status" value="1"/>
</dbReference>